<reference evidence="1" key="1">
    <citation type="submission" date="2020-08" db="EMBL/GenBank/DDBJ databases">
        <title>Multicomponent nature underlies the extraordinary mechanical properties of spider dragline silk.</title>
        <authorList>
            <person name="Kono N."/>
            <person name="Nakamura H."/>
            <person name="Mori M."/>
            <person name="Yoshida Y."/>
            <person name="Ohtoshi R."/>
            <person name="Malay A.D."/>
            <person name="Moran D.A.P."/>
            <person name="Tomita M."/>
            <person name="Numata K."/>
            <person name="Arakawa K."/>
        </authorList>
    </citation>
    <scope>NUCLEOTIDE SEQUENCE</scope>
</reference>
<dbReference type="Proteomes" id="UP000887159">
    <property type="component" value="Unassembled WGS sequence"/>
</dbReference>
<sequence>MLTVIPPTLREKRNKRPIQTKCNAFCNRKRIFGRIVCRPSIFAKCFGCRIEGGKNRSLRRPGVEPGSTAWKAAMLTVIPPTLREKRNKRPIQTKCNAFCNRKRIFGRIVCRPSIFAKCFGCRIEGGKNRSLRRPGVEPGSTAWKAAMLTVIPPTLREKRNKRPIQTKCNAFCNRKRIFGRIVCRPSIFAKCFGCRIEGGKNRSLRRPGVEPGSTAWKAAMLTVIPPTLREKRNKRPIQTKCNAFCNRKRIFGRIVCRPSIFAKCFGCRIEGGKNRSLRRPGVEPGSTAWKAAMLTVIPPTLREKRNKRPIQTKCNAFCNRKRIFGRIVCRPSIFAKCFGCRIEGGKNRSLRRPGVEPGSTAWKAAMLTVIPPTLREKRNKRPIQTKCNAFCNRKRIFGRIVCRPSIFAKCFGCRIEGGKNRSLRRPGVEPGSTAWKAAMLTVIPPTLREKRNKRPIQTKCNAFCNRKRIFGRIVCRPSIFAKCFGCRIEGGKNRSLRRPGVEPGSTAWKAAMLTVIPPTLREKRNKRPIQTKCNAFCNRKRIFGRIVCRPSIFAKCFGCRIEGGKNRSLRRPGVEPGSTAWKAAMLTVIPPTLREKRNKRPIQTKCNAFCNRKRIFGRIVCRPSIFAKCFGCRIEGGKNRSLRRPGVEPGSTAWKAAMLTVIPPTLREKRNKRPIQTKCNAFCNRKRIFGRIVCRPSIFAKCFGCRIEGGKNRSLRRPGVEPGSTAWKAAMLTVIPPTLREKRNKRPIQTKCNAFCNRKRIFGRIVCRPSIFAKCFGCRIEGGKNRSLRRPGVEPGSTAWKAAMLTVIPPTLREKRNKRPIQTKCNAFCNRKRIFGRIVCRPSIFAKCFGCRIEGGKNRSLRRPGVEPGSTAWKAAMLTVIPPTLREKRNKRPIQTKCNAFCNRKRIFGRIVCRPSIFAKCFGCRIEGGKNRSLRRPGVEPGSTAWKAAMLTVIPPTLREKRNKRPIQTKCNAFCNRKRIFGRIVCRPSIFAKCFGCRIEGGKNRSLRRPGVEPGSTAWKAAMLTVIPPTLREKRNKRPIQTKCNAFCNRKRIFGRIVCRPSIFAKCFGCRIEGGKNRSLRRPGVEPGSTAWKAAMLTVIPPTLREKRNKRPIQTKCNAFCNRKRIFGRIVCRPSIFAKCFGCRIEGGKNRSLRRPGVEPGSTAWKAAMLTVIPPTLREKRNKRPIQTKCNAFCNRKRIFGRIVCRPSIFAKCFGCRIEGGKNRSLRRPGVEPGSTAWKAAMLTVIPPTLREKRNKRPIQTKCNAFCNRKRIFGRIVCRPSIFAKCFGCRIEGGKNRSLRRPGVEPGSTAWKAAMLTVIPPTLREKRNKRPIQTKCNAFCNRKRIFGRIVCRPSIFAKCFGCRIEGGKNRSLRRPGVEPGQLLGRQLC</sequence>
<accession>A0A8X6RSJ8</accession>
<dbReference type="EMBL" id="BMAU01021188">
    <property type="protein sequence ID" value="GFX95700.1"/>
    <property type="molecule type" value="Genomic_DNA"/>
</dbReference>
<proteinExistence type="predicted"/>
<organism evidence="1 2">
    <name type="scientific">Trichonephila clavipes</name>
    <name type="common">Golden silk orbweaver</name>
    <name type="synonym">Nephila clavipes</name>
    <dbReference type="NCBI Taxonomy" id="2585209"/>
    <lineage>
        <taxon>Eukaryota</taxon>
        <taxon>Metazoa</taxon>
        <taxon>Ecdysozoa</taxon>
        <taxon>Arthropoda</taxon>
        <taxon>Chelicerata</taxon>
        <taxon>Arachnida</taxon>
        <taxon>Araneae</taxon>
        <taxon>Araneomorphae</taxon>
        <taxon>Entelegynae</taxon>
        <taxon>Araneoidea</taxon>
        <taxon>Nephilidae</taxon>
        <taxon>Trichonephila</taxon>
    </lineage>
</organism>
<protein>
    <submittedName>
        <fullName evidence="1">Uncharacterized protein</fullName>
    </submittedName>
</protein>
<keyword evidence="2" id="KW-1185">Reference proteome</keyword>
<name>A0A8X6RSJ8_TRICX</name>
<gene>
    <name evidence="1" type="ORF">TNCV_4886261</name>
</gene>
<comment type="caution">
    <text evidence="1">The sequence shown here is derived from an EMBL/GenBank/DDBJ whole genome shotgun (WGS) entry which is preliminary data.</text>
</comment>
<evidence type="ECO:0000313" key="2">
    <source>
        <dbReference type="Proteomes" id="UP000887159"/>
    </source>
</evidence>
<evidence type="ECO:0000313" key="1">
    <source>
        <dbReference type="EMBL" id="GFX95700.1"/>
    </source>
</evidence>